<gene>
    <name evidence="6" type="primary">dmlR_4</name>
    <name evidence="6" type="ORF">LMG29542_00968</name>
</gene>
<name>A0A6J5D7P2_9BURK</name>
<evidence type="ECO:0000256" key="3">
    <source>
        <dbReference type="ARBA" id="ARBA00023125"/>
    </source>
</evidence>
<keyword evidence="2" id="KW-0805">Transcription regulation</keyword>
<dbReference type="GO" id="GO:0003700">
    <property type="term" value="F:DNA-binding transcription factor activity"/>
    <property type="evidence" value="ECO:0007669"/>
    <property type="project" value="InterPro"/>
</dbReference>
<accession>A0A6J5D7P2</accession>
<dbReference type="PROSITE" id="PS50931">
    <property type="entry name" value="HTH_LYSR"/>
    <property type="match status" value="1"/>
</dbReference>
<proteinExistence type="inferred from homology"/>
<dbReference type="CDD" id="cd08422">
    <property type="entry name" value="PBP2_CrgA_like"/>
    <property type="match status" value="1"/>
</dbReference>
<dbReference type="InterPro" id="IPR000847">
    <property type="entry name" value="LysR_HTH_N"/>
</dbReference>
<dbReference type="Proteomes" id="UP000494363">
    <property type="component" value="Unassembled WGS sequence"/>
</dbReference>
<dbReference type="SUPFAM" id="SSF53850">
    <property type="entry name" value="Periplasmic binding protein-like II"/>
    <property type="match status" value="1"/>
</dbReference>
<evidence type="ECO:0000256" key="2">
    <source>
        <dbReference type="ARBA" id="ARBA00023015"/>
    </source>
</evidence>
<dbReference type="RefSeq" id="WP_175225322.1">
    <property type="nucleotide sequence ID" value="NZ_CADIKH010000004.1"/>
</dbReference>
<comment type="similarity">
    <text evidence="1">Belongs to the LysR transcriptional regulatory family.</text>
</comment>
<dbReference type="InterPro" id="IPR058163">
    <property type="entry name" value="LysR-type_TF_proteobact-type"/>
</dbReference>
<dbReference type="FunFam" id="1.10.10.10:FF:000001">
    <property type="entry name" value="LysR family transcriptional regulator"/>
    <property type="match status" value="1"/>
</dbReference>
<dbReference type="GO" id="GO:0006351">
    <property type="term" value="P:DNA-templated transcription"/>
    <property type="evidence" value="ECO:0007669"/>
    <property type="project" value="TreeGrafter"/>
</dbReference>
<dbReference type="Pfam" id="PF03466">
    <property type="entry name" value="LysR_substrate"/>
    <property type="match status" value="1"/>
</dbReference>
<dbReference type="InterPro" id="IPR036388">
    <property type="entry name" value="WH-like_DNA-bd_sf"/>
</dbReference>
<feature type="domain" description="HTH lysR-type" evidence="5">
    <location>
        <begin position="1"/>
        <end position="60"/>
    </location>
</feature>
<evidence type="ECO:0000259" key="5">
    <source>
        <dbReference type="PROSITE" id="PS50931"/>
    </source>
</evidence>
<dbReference type="PANTHER" id="PTHR30537:SF5">
    <property type="entry name" value="HTH-TYPE TRANSCRIPTIONAL ACTIVATOR TTDR-RELATED"/>
    <property type="match status" value="1"/>
</dbReference>
<dbReference type="AlphaFoldDB" id="A0A6J5D7P2"/>
<dbReference type="EMBL" id="CADIKH010000004">
    <property type="protein sequence ID" value="CAB3749374.1"/>
    <property type="molecule type" value="Genomic_DNA"/>
</dbReference>
<dbReference type="GO" id="GO:0043565">
    <property type="term" value="F:sequence-specific DNA binding"/>
    <property type="evidence" value="ECO:0007669"/>
    <property type="project" value="TreeGrafter"/>
</dbReference>
<evidence type="ECO:0000313" key="6">
    <source>
        <dbReference type="EMBL" id="CAB3749374.1"/>
    </source>
</evidence>
<dbReference type="PANTHER" id="PTHR30537">
    <property type="entry name" value="HTH-TYPE TRANSCRIPTIONAL REGULATOR"/>
    <property type="match status" value="1"/>
</dbReference>
<evidence type="ECO:0000256" key="1">
    <source>
        <dbReference type="ARBA" id="ARBA00009437"/>
    </source>
</evidence>
<dbReference type="InterPro" id="IPR036390">
    <property type="entry name" value="WH_DNA-bd_sf"/>
</dbReference>
<dbReference type="Gene3D" id="1.10.10.10">
    <property type="entry name" value="Winged helix-like DNA-binding domain superfamily/Winged helix DNA-binding domain"/>
    <property type="match status" value="1"/>
</dbReference>
<keyword evidence="7" id="KW-1185">Reference proteome</keyword>
<reference evidence="6 7" key="1">
    <citation type="submission" date="2020-04" db="EMBL/GenBank/DDBJ databases">
        <authorList>
            <person name="De Canck E."/>
        </authorList>
    </citation>
    <scope>NUCLEOTIDE SEQUENCE [LARGE SCALE GENOMIC DNA]</scope>
    <source>
        <strain evidence="6 7">LMG 29542</strain>
    </source>
</reference>
<dbReference type="Gene3D" id="3.40.190.290">
    <property type="match status" value="1"/>
</dbReference>
<keyword evidence="4" id="KW-0804">Transcription</keyword>
<protein>
    <submittedName>
        <fullName evidence="6">HTH-type transcriptional regulator DmlR</fullName>
    </submittedName>
</protein>
<sequence length="299" mass="33387">MSIEVVDMRLFVEVLRHGSLTKAALQLDIPKSSGSRRIAKMEEELGVQLVKRSTRKLYPTEIGKAYFERCVRVIEDIASAEQMVGEQRRSPSGRLRIAIPAELGARCFAAWFADFIERYPGITMEIHAGPGSRLVELIASDVDVWIKTGEVPQSELIVRRLCMLTRGLYASPAYLQRHGVPEHPDDLAAHNCLLLGDQPNSNEPWTFARDSEQLTPNVSGNMWVNSLAVLRQLTLSGLGLALLPDVQVGADVDLRALVKVMCEWPPEAIEVNLLMSHRALLPARIRAFVDFFSTRPRGH</sequence>
<dbReference type="InterPro" id="IPR005119">
    <property type="entry name" value="LysR_subst-bd"/>
</dbReference>
<dbReference type="SUPFAM" id="SSF46785">
    <property type="entry name" value="Winged helix' DNA-binding domain"/>
    <property type="match status" value="1"/>
</dbReference>
<evidence type="ECO:0000256" key="4">
    <source>
        <dbReference type="ARBA" id="ARBA00023163"/>
    </source>
</evidence>
<keyword evidence="3" id="KW-0238">DNA-binding</keyword>
<dbReference type="Pfam" id="PF00126">
    <property type="entry name" value="HTH_1"/>
    <property type="match status" value="1"/>
</dbReference>
<organism evidence="6 7">
    <name type="scientific">Paraburkholderia humisilvae</name>
    <dbReference type="NCBI Taxonomy" id="627669"/>
    <lineage>
        <taxon>Bacteria</taxon>
        <taxon>Pseudomonadati</taxon>
        <taxon>Pseudomonadota</taxon>
        <taxon>Betaproteobacteria</taxon>
        <taxon>Burkholderiales</taxon>
        <taxon>Burkholderiaceae</taxon>
        <taxon>Paraburkholderia</taxon>
    </lineage>
</organism>
<evidence type="ECO:0000313" key="7">
    <source>
        <dbReference type="Proteomes" id="UP000494363"/>
    </source>
</evidence>